<dbReference type="AlphaFoldDB" id="A0A6J6A6V6"/>
<dbReference type="EMBL" id="CAEZYF010000001">
    <property type="protein sequence ID" value="CAB4700834.1"/>
    <property type="molecule type" value="Genomic_DNA"/>
</dbReference>
<feature type="domain" description="Peptidase S54 rhomboid" evidence="8">
    <location>
        <begin position="127"/>
        <end position="259"/>
    </location>
</feature>
<dbReference type="SUPFAM" id="SSF144091">
    <property type="entry name" value="Rhomboid-like"/>
    <property type="match status" value="1"/>
</dbReference>
<dbReference type="InterPro" id="IPR035952">
    <property type="entry name" value="Rhomboid-like_sf"/>
</dbReference>
<comment type="similarity">
    <text evidence="2">Belongs to the peptidase S54 family.</text>
</comment>
<dbReference type="EMBL" id="CAFAAV010000283">
    <property type="protein sequence ID" value="CAB4835045.1"/>
    <property type="molecule type" value="Genomic_DNA"/>
</dbReference>
<dbReference type="SUPFAM" id="SSF57845">
    <property type="entry name" value="B-box zinc-binding domain"/>
    <property type="match status" value="1"/>
</dbReference>
<feature type="transmembrane region" description="Helical" evidence="7">
    <location>
        <begin position="165"/>
        <end position="185"/>
    </location>
</feature>
<dbReference type="EMBL" id="CAESGF010000008">
    <property type="protein sequence ID" value="CAB4363882.1"/>
    <property type="molecule type" value="Genomic_DNA"/>
</dbReference>
<evidence type="ECO:0000313" key="9">
    <source>
        <dbReference type="EMBL" id="CAB4363882.1"/>
    </source>
</evidence>
<evidence type="ECO:0000256" key="4">
    <source>
        <dbReference type="ARBA" id="ARBA00022801"/>
    </source>
</evidence>
<name>A0A6J6A6V6_9ZZZZ</name>
<reference evidence="9" key="1">
    <citation type="submission" date="2020-05" db="EMBL/GenBank/DDBJ databases">
        <authorList>
            <person name="Chiriac C."/>
            <person name="Salcher M."/>
            <person name="Ghai R."/>
            <person name="Kavagutti S V."/>
        </authorList>
    </citation>
    <scope>NUCLEOTIDE SEQUENCE</scope>
</reference>
<organism evidence="9">
    <name type="scientific">freshwater metagenome</name>
    <dbReference type="NCBI Taxonomy" id="449393"/>
    <lineage>
        <taxon>unclassified sequences</taxon>
        <taxon>metagenomes</taxon>
        <taxon>ecological metagenomes</taxon>
    </lineage>
</organism>
<evidence type="ECO:0000313" key="12">
    <source>
        <dbReference type="EMBL" id="CAB4848191.1"/>
    </source>
</evidence>
<protein>
    <submittedName>
        <fullName evidence="9">Unannotated protein</fullName>
    </submittedName>
</protein>
<evidence type="ECO:0000256" key="3">
    <source>
        <dbReference type="ARBA" id="ARBA00022692"/>
    </source>
</evidence>
<feature type="transmembrane region" description="Helical" evidence="7">
    <location>
        <begin position="241"/>
        <end position="260"/>
    </location>
</feature>
<evidence type="ECO:0000256" key="1">
    <source>
        <dbReference type="ARBA" id="ARBA00004141"/>
    </source>
</evidence>
<dbReference type="GO" id="GO:0004252">
    <property type="term" value="F:serine-type endopeptidase activity"/>
    <property type="evidence" value="ECO:0007669"/>
    <property type="project" value="InterPro"/>
</dbReference>
<dbReference type="GO" id="GO:0016020">
    <property type="term" value="C:membrane"/>
    <property type="evidence" value="ECO:0007669"/>
    <property type="project" value="UniProtKB-SubCell"/>
</dbReference>
<dbReference type="CDD" id="cd19756">
    <property type="entry name" value="Bbox2"/>
    <property type="match status" value="1"/>
</dbReference>
<evidence type="ECO:0000313" key="11">
    <source>
        <dbReference type="EMBL" id="CAB4835045.1"/>
    </source>
</evidence>
<dbReference type="Gene3D" id="1.20.1540.10">
    <property type="entry name" value="Rhomboid-like"/>
    <property type="match status" value="1"/>
</dbReference>
<dbReference type="InterPro" id="IPR022764">
    <property type="entry name" value="Peptidase_S54_rhomboid_dom"/>
</dbReference>
<dbReference type="EMBL" id="CAFBMT010000010">
    <property type="protein sequence ID" value="CAB4937366.1"/>
    <property type="molecule type" value="Genomic_DNA"/>
</dbReference>
<accession>A0A6J6A6V6</accession>
<keyword evidence="4" id="KW-0378">Hydrolase</keyword>
<feature type="transmembrane region" description="Helical" evidence="7">
    <location>
        <begin position="129"/>
        <end position="153"/>
    </location>
</feature>
<evidence type="ECO:0000256" key="2">
    <source>
        <dbReference type="ARBA" id="ARBA00009045"/>
    </source>
</evidence>
<evidence type="ECO:0000313" key="13">
    <source>
        <dbReference type="EMBL" id="CAB4937366.1"/>
    </source>
</evidence>
<dbReference type="EMBL" id="CAFBIY010000024">
    <property type="protein sequence ID" value="CAB4848191.1"/>
    <property type="molecule type" value="Genomic_DNA"/>
</dbReference>
<keyword evidence="6 7" id="KW-0472">Membrane</keyword>
<evidence type="ECO:0000313" key="14">
    <source>
        <dbReference type="EMBL" id="CAB5004505.1"/>
    </source>
</evidence>
<feature type="transmembrane region" description="Helical" evidence="7">
    <location>
        <begin position="217"/>
        <end position="235"/>
    </location>
</feature>
<proteinExistence type="inferred from homology"/>
<gene>
    <name evidence="10" type="ORF">UFOPK2656_00048</name>
    <name evidence="11" type="ORF">UFOPK3099_02649</name>
    <name evidence="12" type="ORF">UFOPK3267_00653</name>
    <name evidence="13" type="ORF">UFOPK3651_01898</name>
    <name evidence="14" type="ORF">UFOPK3931_02413</name>
    <name evidence="9" type="ORF">UFOPK4189_01652</name>
</gene>
<keyword evidence="5 7" id="KW-1133">Transmembrane helix</keyword>
<comment type="subcellular location">
    <subcellularLocation>
        <location evidence="1">Membrane</location>
        <topology evidence="1">Multi-pass membrane protein</topology>
    </subcellularLocation>
</comment>
<dbReference type="InterPro" id="IPR050925">
    <property type="entry name" value="Rhomboid_protease_S54"/>
</dbReference>
<evidence type="ECO:0000256" key="7">
    <source>
        <dbReference type="SAM" id="Phobius"/>
    </source>
</evidence>
<evidence type="ECO:0000256" key="5">
    <source>
        <dbReference type="ARBA" id="ARBA00022989"/>
    </source>
</evidence>
<evidence type="ECO:0000259" key="8">
    <source>
        <dbReference type="Pfam" id="PF01694"/>
    </source>
</evidence>
<sequence>MSSADPALHRCYRHPDREAGRSCTRCGKPACSDCLVQAQVGSHCLDCAKAARPDVKTRAKLASSQLLTPVTYSIIAINVAVFMWMGASDSQSFAGTATKLHGDLGLSKTILQGQSRWDSNSAIYPAHQWYRLITSGFIHFGLFHLAMNMLLLFQLGKLLERALGTVRFSLLYTAALLAGSLGVLLVDGGALTGGASGAVFGLMAGAAVGLHRRGINVFSTGIGMTLVLNLVLTFSIRGISIGGHVGGAIAGAILGWLMLAPSWKPVPKWATYAAPAVVMLISVIGAVIVVG</sequence>
<feature type="transmembrane region" description="Helical" evidence="7">
    <location>
        <begin position="66"/>
        <end position="85"/>
    </location>
</feature>
<feature type="transmembrane region" description="Helical" evidence="7">
    <location>
        <begin position="272"/>
        <end position="290"/>
    </location>
</feature>
<keyword evidence="3 7" id="KW-0812">Transmembrane</keyword>
<evidence type="ECO:0000313" key="10">
    <source>
        <dbReference type="EMBL" id="CAB4700834.1"/>
    </source>
</evidence>
<dbReference type="PANTHER" id="PTHR43731:SF14">
    <property type="entry name" value="PRESENILIN-ASSOCIATED RHOMBOID-LIKE PROTEIN, MITOCHONDRIAL"/>
    <property type="match status" value="1"/>
</dbReference>
<dbReference type="EMBL" id="CAFBOL010000082">
    <property type="protein sequence ID" value="CAB5004505.1"/>
    <property type="molecule type" value="Genomic_DNA"/>
</dbReference>
<dbReference type="PANTHER" id="PTHR43731">
    <property type="entry name" value="RHOMBOID PROTEASE"/>
    <property type="match status" value="1"/>
</dbReference>
<evidence type="ECO:0000256" key="6">
    <source>
        <dbReference type="ARBA" id="ARBA00023136"/>
    </source>
</evidence>
<dbReference type="Pfam" id="PF01694">
    <property type="entry name" value="Rhomboid"/>
    <property type="match status" value="1"/>
</dbReference>